<dbReference type="Pfam" id="PF09992">
    <property type="entry name" value="NAGPA"/>
    <property type="match status" value="1"/>
</dbReference>
<name>G8TGR6_NIAKG</name>
<feature type="domain" description="Phosphodiester glycosidase" evidence="2">
    <location>
        <begin position="118"/>
        <end position="338"/>
    </location>
</feature>
<accession>G8TGR6</accession>
<dbReference type="PANTHER" id="PTHR40446">
    <property type="entry name" value="N-ACETYLGLUCOSAMINE-1-PHOSPHODIESTER ALPHA-N-ACETYLGLUCOSAMINIDASE"/>
    <property type="match status" value="1"/>
</dbReference>
<dbReference type="PANTHER" id="PTHR40446:SF2">
    <property type="entry name" value="N-ACETYLGLUCOSAMINE-1-PHOSPHODIESTER ALPHA-N-ACETYLGLUCOSAMINIDASE"/>
    <property type="match status" value="1"/>
</dbReference>
<proteinExistence type="predicted"/>
<gene>
    <name evidence="3" type="ordered locus">Niako_2153</name>
</gene>
<evidence type="ECO:0000256" key="1">
    <source>
        <dbReference type="SAM" id="Phobius"/>
    </source>
</evidence>
<dbReference type="HOGENOM" id="CLU_808119_0_0_10"/>
<feature type="transmembrane region" description="Helical" evidence="1">
    <location>
        <begin position="33"/>
        <end position="51"/>
    </location>
</feature>
<dbReference type="KEGG" id="nko:Niako_2153"/>
<sequence>MNIECRSKYRINIRYSLLHWYSLRHSTLDIRHAILLAIVLLPATVLAQLHWKKADNEFDSLPKAIRVFKTTDSLSGRPFTAFCVEVKLRDKHLDFTTQTGAGKAYTPLQYYNREQKPYIVVNGGYFSFQTNQNLNVIIRDGKMVAYNIPALKSLFNDSFYYATRSAFGLTKKRVADVAWLFTDTAKRWPYAFQTHPIIAKGSNPDPSFADLHTIEQWNWWKMHTAIGGGPVLVQEGAVFITNKEEQLYAFERDDRHPRTAIGYTHNHRLIILVIQGRSPGVAEGATLDETARILVELGCEEAINLDGGGSSCMLVNGKETIQPADKEGERPVASVFIVKKKEPRKKKAN</sequence>
<dbReference type="STRING" id="700598.Niako_2153"/>
<evidence type="ECO:0000313" key="3">
    <source>
        <dbReference type="EMBL" id="AEV98508.1"/>
    </source>
</evidence>
<organism evidence="3 4">
    <name type="scientific">Niastella koreensis (strain DSM 17620 / KACC 11465 / NBRC 106392 / GR20-10)</name>
    <dbReference type="NCBI Taxonomy" id="700598"/>
    <lineage>
        <taxon>Bacteria</taxon>
        <taxon>Pseudomonadati</taxon>
        <taxon>Bacteroidota</taxon>
        <taxon>Chitinophagia</taxon>
        <taxon>Chitinophagales</taxon>
        <taxon>Chitinophagaceae</taxon>
        <taxon>Niastella</taxon>
    </lineage>
</organism>
<dbReference type="OrthoDB" id="9809781at2"/>
<evidence type="ECO:0000259" key="2">
    <source>
        <dbReference type="Pfam" id="PF09992"/>
    </source>
</evidence>
<keyword evidence="1" id="KW-0812">Transmembrane</keyword>
<reference evidence="3 4" key="1">
    <citation type="submission" date="2011-12" db="EMBL/GenBank/DDBJ databases">
        <title>The complete genome of Niastella koreensis GR20-10.</title>
        <authorList>
            <consortium name="US DOE Joint Genome Institute (JGI-PGF)"/>
            <person name="Lucas S."/>
            <person name="Han J."/>
            <person name="Lapidus A."/>
            <person name="Bruce D."/>
            <person name="Goodwin L."/>
            <person name="Pitluck S."/>
            <person name="Peters L."/>
            <person name="Kyrpides N."/>
            <person name="Mavromatis K."/>
            <person name="Ivanova N."/>
            <person name="Mikhailova N."/>
            <person name="Davenport K."/>
            <person name="Saunders E."/>
            <person name="Detter J.C."/>
            <person name="Tapia R."/>
            <person name="Han C."/>
            <person name="Land M."/>
            <person name="Hauser L."/>
            <person name="Markowitz V."/>
            <person name="Cheng J.-F."/>
            <person name="Hugenholtz P."/>
            <person name="Woyke T."/>
            <person name="Wu D."/>
            <person name="Tindall B."/>
            <person name="Pomrenke H."/>
            <person name="Brambilla E."/>
            <person name="Klenk H.-P."/>
            <person name="Eisen J.A."/>
        </authorList>
    </citation>
    <scope>NUCLEOTIDE SEQUENCE [LARGE SCALE GENOMIC DNA]</scope>
    <source>
        <strain evidence="4">DSM 17620 / KACC 11465 / NBRC 106392 / GR20-10</strain>
    </source>
</reference>
<dbReference type="eggNOG" id="COG4632">
    <property type="taxonomic scope" value="Bacteria"/>
</dbReference>
<dbReference type="AlphaFoldDB" id="G8TGR6"/>
<dbReference type="InterPro" id="IPR018711">
    <property type="entry name" value="NAGPA"/>
</dbReference>
<evidence type="ECO:0000313" key="4">
    <source>
        <dbReference type="Proteomes" id="UP000005438"/>
    </source>
</evidence>
<dbReference type="PATRIC" id="fig|700598.3.peg.2211"/>
<keyword evidence="1" id="KW-1133">Transmembrane helix</keyword>
<keyword evidence="1" id="KW-0472">Membrane</keyword>
<protein>
    <recommendedName>
        <fullName evidence="2">Phosphodiester glycosidase domain-containing protein</fullName>
    </recommendedName>
</protein>
<dbReference type="Proteomes" id="UP000005438">
    <property type="component" value="Chromosome"/>
</dbReference>
<dbReference type="EMBL" id="CP003178">
    <property type="protein sequence ID" value="AEV98508.1"/>
    <property type="molecule type" value="Genomic_DNA"/>
</dbReference>